<evidence type="ECO:0000313" key="2">
    <source>
        <dbReference type="Proteomes" id="UP000094197"/>
    </source>
</evidence>
<name>A0A1D7UZA2_9LEPT</name>
<dbReference type="EMBL" id="CP015217">
    <property type="protein sequence ID" value="AOP34899.1"/>
    <property type="molecule type" value="Genomic_DNA"/>
</dbReference>
<evidence type="ECO:0000313" key="1">
    <source>
        <dbReference type="EMBL" id="AOP34899.1"/>
    </source>
</evidence>
<protein>
    <submittedName>
        <fullName evidence="1">Uncharacterized protein</fullName>
    </submittedName>
</protein>
<dbReference type="Proteomes" id="UP000094197">
    <property type="component" value="Chromosome 1"/>
</dbReference>
<keyword evidence="2" id="KW-1185">Reference proteome</keyword>
<reference evidence="1 2" key="1">
    <citation type="submission" date="2016-04" db="EMBL/GenBank/DDBJ databases">
        <title>Complete genome seqeunce of Leptospira alstonii serovar Room22.</title>
        <authorList>
            <person name="Nally J.E."/>
            <person name="Bayles D.O."/>
            <person name="Hurley D."/>
            <person name="Fanning S."/>
            <person name="McMahon B.J."/>
            <person name="Arent Z."/>
        </authorList>
    </citation>
    <scope>NUCLEOTIDE SEQUENCE [LARGE SCALE GENOMIC DNA]</scope>
    <source>
        <strain evidence="1 2">GWTS #1</strain>
    </source>
</reference>
<organism evidence="1 2">
    <name type="scientific">Leptospira tipperaryensis</name>
    <dbReference type="NCBI Taxonomy" id="2564040"/>
    <lineage>
        <taxon>Bacteria</taxon>
        <taxon>Pseudomonadati</taxon>
        <taxon>Spirochaetota</taxon>
        <taxon>Spirochaetia</taxon>
        <taxon>Leptospirales</taxon>
        <taxon>Leptospiraceae</taxon>
        <taxon>Leptospira</taxon>
    </lineage>
</organism>
<proteinExistence type="predicted"/>
<sequence>MEWKAFRGCDLESRDILFLKVDRRGSSYFFREGLLFRATEKRKIHCLPFHFKLIPSMKEK</sequence>
<gene>
    <name evidence="1" type="ORF">A0128_14225</name>
</gene>
<dbReference type="KEGG" id="laj:A0128_14225"/>
<dbReference type="AlphaFoldDB" id="A0A1D7UZA2"/>
<accession>A0A1D7UZA2</accession>